<reference evidence="3" key="1">
    <citation type="submission" date="2021-01" db="EMBL/GenBank/DDBJ databases">
        <title>Metabolic potential, ecology and presence of endohyphal bacteria is reflected in genomic diversity of Mucoromycotina.</title>
        <authorList>
            <person name="Muszewska A."/>
            <person name="Okrasinska A."/>
            <person name="Steczkiewicz K."/>
            <person name="Drgas O."/>
            <person name="Orlowska M."/>
            <person name="Perlinska-Lenart U."/>
            <person name="Aleksandrzak-Piekarczyk T."/>
            <person name="Szatraj K."/>
            <person name="Zielenkiewicz U."/>
            <person name="Pilsyk S."/>
            <person name="Malc E."/>
            <person name="Mieczkowski P."/>
            <person name="Kruszewska J.S."/>
            <person name="Biernat P."/>
            <person name="Pawlowska J."/>
        </authorList>
    </citation>
    <scope>NUCLEOTIDE SEQUENCE</scope>
    <source>
        <strain evidence="3">WA0000018081</strain>
    </source>
</reference>
<gene>
    <name evidence="3" type="ORF">INT48_007073</name>
</gene>
<dbReference type="PROSITE" id="PS01010">
    <property type="entry name" value="CRISP_2"/>
    <property type="match status" value="1"/>
</dbReference>
<dbReference type="GO" id="GO:0005576">
    <property type="term" value="C:extracellular region"/>
    <property type="evidence" value="ECO:0007669"/>
    <property type="project" value="InterPro"/>
</dbReference>
<evidence type="ECO:0000259" key="2">
    <source>
        <dbReference type="SMART" id="SM00198"/>
    </source>
</evidence>
<dbReference type="PRINTS" id="PR00837">
    <property type="entry name" value="V5TPXLIKE"/>
</dbReference>
<dbReference type="SUPFAM" id="SSF55797">
    <property type="entry name" value="PR-1-like"/>
    <property type="match status" value="1"/>
</dbReference>
<feature type="domain" description="SCP" evidence="2">
    <location>
        <begin position="25"/>
        <end position="159"/>
    </location>
</feature>
<proteinExistence type="predicted"/>
<dbReference type="Gene3D" id="3.40.33.10">
    <property type="entry name" value="CAP"/>
    <property type="match status" value="1"/>
</dbReference>
<dbReference type="InterPro" id="IPR014044">
    <property type="entry name" value="CAP_dom"/>
</dbReference>
<keyword evidence="1" id="KW-0732">Signal</keyword>
<dbReference type="InterPro" id="IPR018244">
    <property type="entry name" value="Allrgn_V5/Tpx1_CS"/>
</dbReference>
<feature type="chain" id="PRO_5034537634" description="SCP domain-containing protein" evidence="1">
    <location>
        <begin position="23"/>
        <end position="174"/>
    </location>
</feature>
<sequence>MVFSIFSKLALISLVYFTSVSCRVSYRDIVLRTHNDYRYRHGVRPLSWDWSLAEHAQGWANRCQFKHSKDRTTGADNESGENISYGFPSIKAAIEDWYESEVGYYNFDTGRSINGVEITHLTQMVWKDTTSVGCAESYCNNLNGYFYVCNYYPPGNYRNAFVQNVNPIGYDQLS</sequence>
<evidence type="ECO:0000256" key="1">
    <source>
        <dbReference type="SAM" id="SignalP"/>
    </source>
</evidence>
<organism evidence="3 4">
    <name type="scientific">Thamnidium elegans</name>
    <dbReference type="NCBI Taxonomy" id="101142"/>
    <lineage>
        <taxon>Eukaryota</taxon>
        <taxon>Fungi</taxon>
        <taxon>Fungi incertae sedis</taxon>
        <taxon>Mucoromycota</taxon>
        <taxon>Mucoromycotina</taxon>
        <taxon>Mucoromycetes</taxon>
        <taxon>Mucorales</taxon>
        <taxon>Mucorineae</taxon>
        <taxon>Mucoraceae</taxon>
        <taxon>Thamnidium</taxon>
    </lineage>
</organism>
<feature type="signal peptide" evidence="1">
    <location>
        <begin position="1"/>
        <end position="22"/>
    </location>
</feature>
<dbReference type="Proteomes" id="UP000613177">
    <property type="component" value="Unassembled WGS sequence"/>
</dbReference>
<dbReference type="Pfam" id="PF00188">
    <property type="entry name" value="CAP"/>
    <property type="match status" value="1"/>
</dbReference>
<dbReference type="InterPro" id="IPR001283">
    <property type="entry name" value="CRISP-related"/>
</dbReference>
<dbReference type="PANTHER" id="PTHR10334">
    <property type="entry name" value="CYSTEINE-RICH SECRETORY PROTEIN-RELATED"/>
    <property type="match status" value="1"/>
</dbReference>
<accession>A0A8H7SIR8</accession>
<dbReference type="SMART" id="SM00198">
    <property type="entry name" value="SCP"/>
    <property type="match status" value="1"/>
</dbReference>
<evidence type="ECO:0000313" key="4">
    <source>
        <dbReference type="Proteomes" id="UP000613177"/>
    </source>
</evidence>
<dbReference type="EMBL" id="JAEPRE010000227">
    <property type="protein sequence ID" value="KAG2230042.1"/>
    <property type="molecule type" value="Genomic_DNA"/>
</dbReference>
<keyword evidence="4" id="KW-1185">Reference proteome</keyword>
<dbReference type="AlphaFoldDB" id="A0A8H7SIR8"/>
<name>A0A8H7SIR8_9FUNG</name>
<evidence type="ECO:0000313" key="3">
    <source>
        <dbReference type="EMBL" id="KAG2230042.1"/>
    </source>
</evidence>
<dbReference type="InterPro" id="IPR035940">
    <property type="entry name" value="CAP_sf"/>
</dbReference>
<protein>
    <recommendedName>
        <fullName evidence="2">SCP domain-containing protein</fullName>
    </recommendedName>
</protein>
<comment type="caution">
    <text evidence="3">The sequence shown here is derived from an EMBL/GenBank/DDBJ whole genome shotgun (WGS) entry which is preliminary data.</text>
</comment>